<dbReference type="Pfam" id="PF03235">
    <property type="entry name" value="GmrSD_N"/>
    <property type="match status" value="1"/>
</dbReference>
<feature type="domain" description="GmrSD restriction endonucleases C-terminal" evidence="2">
    <location>
        <begin position="397"/>
        <end position="528"/>
    </location>
</feature>
<accession>A0A7H9EJV6</accession>
<dbReference type="InterPro" id="IPR004919">
    <property type="entry name" value="GmrSD_N"/>
</dbReference>
<proteinExistence type="predicted"/>
<protein>
    <submittedName>
        <fullName evidence="3">DUF262 domain-containing protein</fullName>
    </submittedName>
</protein>
<dbReference type="Proteomes" id="UP000510886">
    <property type="component" value="Chromosome"/>
</dbReference>
<evidence type="ECO:0000259" key="2">
    <source>
        <dbReference type="Pfam" id="PF07510"/>
    </source>
</evidence>
<dbReference type="InterPro" id="IPR011089">
    <property type="entry name" value="GmrSD_C"/>
</dbReference>
<evidence type="ECO:0000313" key="3">
    <source>
        <dbReference type="EMBL" id="QLL77926.1"/>
    </source>
</evidence>
<dbReference type="PANTHER" id="PTHR35149">
    <property type="entry name" value="SLL5132 PROTEIN"/>
    <property type="match status" value="1"/>
</dbReference>
<gene>
    <name evidence="3" type="ORF">GTO87_04470</name>
</gene>
<dbReference type="Pfam" id="PF07510">
    <property type="entry name" value="GmrSD_C"/>
    <property type="match status" value="1"/>
</dbReference>
<dbReference type="KEGG" id="lsw:GTO87_04470"/>
<feature type="domain" description="GmrSD restriction endonucleases N-terminal" evidence="1">
    <location>
        <begin position="14"/>
        <end position="216"/>
    </location>
</feature>
<organism evidence="3 4">
    <name type="scientific">Ligilactobacillus saerimneri</name>
    <dbReference type="NCBI Taxonomy" id="228229"/>
    <lineage>
        <taxon>Bacteria</taxon>
        <taxon>Bacillati</taxon>
        <taxon>Bacillota</taxon>
        <taxon>Bacilli</taxon>
        <taxon>Lactobacillales</taxon>
        <taxon>Lactobacillaceae</taxon>
        <taxon>Ligilactobacillus</taxon>
    </lineage>
</organism>
<sequence>MKADSINLSYFLGSSKTIFEIPVFQRNYEWTEQQCRQLFDDLEQASNKKSYHFIGAIVYVAETGPKMALVYRIIDGQQRLMSVTLLLKALADLNNQIEEEIKEQYLINKYLQENNHLKLKPVDHDAEAFAAVMENKVHQYKEPSKVIENYQYFCDRIQNSNLSSEELYAALCRYFNMVYIELESNAEDEDPQMIFESLNSTGVSLSAPDLIRNFLLMRLNYDDQSRLYKKYWTKIERVFTTSAFTAFIRHYLVMKTGNITAERKIYPIYKQFFYDNQLISEQALEDLYYFANFYEQLLYAETSIDELNYLLNHINIMKTKAFYPYFMMLLDMADKNKIDIKEAIELVKIIESYIFRLKICQLPTNGLNRIAAALCDQKKKTKDLKQRLLNQLKSNFPDDKKVMEHLLEDDIYNRVRELTKLALVVVEEFDNKETIKFDDAQIEHIMPQRLNNDWRIEMQDADKVNRDLVGVLGNLTLTKYNSEMSNKPYSKKKEMYLASNVSLTREIALTYSTWTRENIIKRTKDLAKKLITIFPKPEIDVSHEEITGEHPITETLNITGKKPTRITINNEDFGVDSWRKMLLVFMEYIWQLDSQNYERIKNDSSLNRKLFMNQNSPKMLKNGAVIETNFAANTILAIISKISEICDITDEVSYTVK</sequence>
<dbReference type="EMBL" id="CP047418">
    <property type="protein sequence ID" value="QLL77926.1"/>
    <property type="molecule type" value="Genomic_DNA"/>
</dbReference>
<dbReference type="RefSeq" id="WP_180849644.1">
    <property type="nucleotide sequence ID" value="NZ_CP047418.1"/>
</dbReference>
<dbReference type="PANTHER" id="PTHR35149:SF2">
    <property type="entry name" value="DUF262 DOMAIN-CONTAINING PROTEIN"/>
    <property type="match status" value="1"/>
</dbReference>
<reference evidence="3 4" key="1">
    <citation type="submission" date="2020-01" db="EMBL/GenBank/DDBJ databases">
        <title>Complete and circular genome sequences of six lactobacillus isolates from horses.</title>
        <authorList>
            <person name="Hassan H.M."/>
        </authorList>
    </citation>
    <scope>NUCLEOTIDE SEQUENCE [LARGE SCALE GENOMIC DNA]</scope>
    <source>
        <strain evidence="3 4">1A</strain>
    </source>
</reference>
<name>A0A7H9EJV6_9LACO</name>
<evidence type="ECO:0000259" key="1">
    <source>
        <dbReference type="Pfam" id="PF03235"/>
    </source>
</evidence>
<evidence type="ECO:0000313" key="4">
    <source>
        <dbReference type="Proteomes" id="UP000510886"/>
    </source>
</evidence>
<dbReference type="AlphaFoldDB" id="A0A7H9EJV6"/>